<proteinExistence type="inferred from homology"/>
<dbReference type="Pfam" id="PF17681">
    <property type="entry name" value="GCP_N_terminal"/>
    <property type="match status" value="1"/>
</dbReference>
<dbReference type="EMBL" id="JACMSC010000015">
    <property type="protein sequence ID" value="KAG6484447.1"/>
    <property type="molecule type" value="Genomic_DNA"/>
</dbReference>
<evidence type="ECO:0000256" key="4">
    <source>
        <dbReference type="ARBA" id="ARBA00022701"/>
    </source>
</evidence>
<dbReference type="GO" id="GO:0051225">
    <property type="term" value="P:spindle assembly"/>
    <property type="evidence" value="ECO:0007669"/>
    <property type="project" value="TreeGrafter"/>
</dbReference>
<dbReference type="PANTHER" id="PTHR19302">
    <property type="entry name" value="GAMMA TUBULIN COMPLEX PROTEIN"/>
    <property type="match status" value="1"/>
</dbReference>
<evidence type="ECO:0000313" key="10">
    <source>
        <dbReference type="Proteomes" id="UP000734854"/>
    </source>
</evidence>
<sequence length="1122" mass="127791">MCLAHKMVLRYISTLIVISILYFLDVAQAETSNSFISKLHSSISNGLPHAEPVLTFKIDERELVQGILQMLQGFSSSSFYWDEHKQEYCLKNGIYVTHLSYTSLYNTLSQFLFAGTCLKQVEIHVQKVQSTNFSVPTLKAFANSASSWLKRLRDVVLKEEVNVVGSDSGAKATLLGLTDSLSSIHAGAELLHQIVYGAIPRAYHHTSPSASELTVHILDYLFKKLNEFCLVEGGKEEAYLMLLFFFMESLLPYLEGLDSWLYDGILDDAFEEVFRCFTSLSMVEASLNNIGMAFLIDFLFPLLSEFELKWQMYFYSNNEVSIDQPAFWEMSYLLRWGRWRKAKSDNVPELLTEYESSTKMRNKMSEQERVLGFTSQGRDQADIDNIVCPIFLKDIAKSIVSAGKSLQLVRHVQRDHIVSLDNNKESEQYKHMLSKGVELGSQICEHQNQCSNLEECMPFYENNHARVMGFLTLPEVFLVSLVGLLVDGDHAYRCLWSADIAREYKTLILGCNLEGRSQEGLCTKFACDKVWKTFLADVVFRRILGDSDREDYNECKISFSASPFDPERSEKATKLHRNHLQDLEAASSLGKSIFFSLCSGNPVITVSREILRQNLSSWDELNISKDFYLPPINDESLREDIFGDKHLGARLDSDSLRHPRFDRTDCALGLQFDGREHMHKQDDQRSLENLYAFPTILPFFQENSDVSDLLPFQRNSTLASKILRWFQVNKTKCTLHPAVIIQECLVAYIMKQVVHVGKQMLSRLMNDWKLMNELGVLHAIYLLGSGKILCDLLQHFLVVTFSKLDKGDICDDDFELNAILQESIRNSSDGALLSTPDSLVVSLANSDYEETEGGNLSNSRMTQNQCFGINALDMLNFSYKVSWPLDLIVNMEALKRYNQVMDFLLKVKRAKYVLDRTRKWMWKMTYLTKGRGATTSNYKHHLLVEQKLLHFVNAFHQYVMDQVLHTAWSELCVGMASAGSLDEVIEVHDAYLLSIQRQCFVASDKLWALIASRVKTILGLALDFHTIQQTLSSGGAASAIKARCEMEVDRIEKQFDDCVAFLLRVGLLILSFKLNVGHFPHLADLVTRINYNYFYMSDSGNLLTVPSFDASAKPGKSAMFRD</sequence>
<accession>A0A8J5FHX2</accession>
<dbReference type="GO" id="GO:0005874">
    <property type="term" value="C:microtubule"/>
    <property type="evidence" value="ECO:0007669"/>
    <property type="project" value="UniProtKB-KW"/>
</dbReference>
<protein>
    <recommendedName>
        <fullName evidence="11">Gamma-tubulin complex component</fullName>
    </recommendedName>
</protein>
<keyword evidence="6" id="KW-0732">Signal</keyword>
<dbReference type="GO" id="GO:0000278">
    <property type="term" value="P:mitotic cell cycle"/>
    <property type="evidence" value="ECO:0007669"/>
    <property type="project" value="TreeGrafter"/>
</dbReference>
<feature type="domain" description="Gamma tubulin complex component C-terminal" evidence="7">
    <location>
        <begin position="770"/>
        <end position="1095"/>
    </location>
</feature>
<evidence type="ECO:0000256" key="6">
    <source>
        <dbReference type="SAM" id="SignalP"/>
    </source>
</evidence>
<feature type="chain" id="PRO_5035259672" description="Gamma-tubulin complex component" evidence="6">
    <location>
        <begin position="30"/>
        <end position="1122"/>
    </location>
</feature>
<comment type="subcellular location">
    <subcellularLocation>
        <location evidence="1">Cytoplasm</location>
        <location evidence="1">Cytoskeleton</location>
    </subcellularLocation>
</comment>
<evidence type="ECO:0000259" key="7">
    <source>
        <dbReference type="Pfam" id="PF04130"/>
    </source>
</evidence>
<dbReference type="GO" id="GO:0051321">
    <property type="term" value="P:meiotic cell cycle"/>
    <property type="evidence" value="ECO:0007669"/>
    <property type="project" value="TreeGrafter"/>
</dbReference>
<dbReference type="InterPro" id="IPR040457">
    <property type="entry name" value="GCP_C"/>
</dbReference>
<dbReference type="AlphaFoldDB" id="A0A8J5FHX2"/>
<feature type="domain" description="Gamma tubulin complex component protein N-terminal" evidence="8">
    <location>
        <begin position="65"/>
        <end position="352"/>
    </location>
</feature>
<keyword evidence="3" id="KW-0963">Cytoplasm</keyword>
<name>A0A8J5FHX2_ZINOF</name>
<evidence type="ECO:0000256" key="3">
    <source>
        <dbReference type="ARBA" id="ARBA00022490"/>
    </source>
</evidence>
<evidence type="ECO:0000256" key="1">
    <source>
        <dbReference type="ARBA" id="ARBA00004245"/>
    </source>
</evidence>
<dbReference type="InterPro" id="IPR042241">
    <property type="entry name" value="GCP_C_sf"/>
</dbReference>
<feature type="signal peptide" evidence="6">
    <location>
        <begin position="1"/>
        <end position="29"/>
    </location>
</feature>
<gene>
    <name evidence="9" type="ORF">ZIOFF_052965</name>
</gene>
<keyword evidence="5" id="KW-0206">Cytoskeleton</keyword>
<keyword evidence="4" id="KW-0493">Microtubule</keyword>
<evidence type="ECO:0000313" key="9">
    <source>
        <dbReference type="EMBL" id="KAG6484447.1"/>
    </source>
</evidence>
<dbReference type="GO" id="GO:0000930">
    <property type="term" value="C:gamma-tubulin complex"/>
    <property type="evidence" value="ECO:0007669"/>
    <property type="project" value="TreeGrafter"/>
</dbReference>
<comment type="caution">
    <text evidence="9">The sequence shown here is derived from an EMBL/GenBank/DDBJ whole genome shotgun (WGS) entry which is preliminary data.</text>
</comment>
<keyword evidence="10" id="KW-1185">Reference proteome</keyword>
<comment type="similarity">
    <text evidence="2">Belongs to the TUBGCP family.</text>
</comment>
<evidence type="ECO:0000259" key="8">
    <source>
        <dbReference type="Pfam" id="PF17681"/>
    </source>
</evidence>
<dbReference type="GO" id="GO:0043015">
    <property type="term" value="F:gamma-tubulin binding"/>
    <property type="evidence" value="ECO:0007669"/>
    <property type="project" value="InterPro"/>
</dbReference>
<dbReference type="GO" id="GO:0051011">
    <property type="term" value="F:microtubule minus-end binding"/>
    <property type="evidence" value="ECO:0007669"/>
    <property type="project" value="TreeGrafter"/>
</dbReference>
<dbReference type="Gene3D" id="1.20.120.1900">
    <property type="entry name" value="Gamma-tubulin complex, C-terminal domain"/>
    <property type="match status" value="1"/>
</dbReference>
<evidence type="ECO:0000256" key="5">
    <source>
        <dbReference type="ARBA" id="ARBA00023212"/>
    </source>
</evidence>
<dbReference type="InterPro" id="IPR007259">
    <property type="entry name" value="GCP"/>
</dbReference>
<dbReference type="GO" id="GO:0031122">
    <property type="term" value="P:cytoplasmic microtubule organization"/>
    <property type="evidence" value="ECO:0007669"/>
    <property type="project" value="TreeGrafter"/>
</dbReference>
<dbReference type="InterPro" id="IPR041470">
    <property type="entry name" value="GCP_N"/>
</dbReference>
<dbReference type="GO" id="GO:0000922">
    <property type="term" value="C:spindle pole"/>
    <property type="evidence" value="ECO:0007669"/>
    <property type="project" value="InterPro"/>
</dbReference>
<evidence type="ECO:0000256" key="2">
    <source>
        <dbReference type="ARBA" id="ARBA00010337"/>
    </source>
</evidence>
<dbReference type="GO" id="GO:0007020">
    <property type="term" value="P:microtubule nucleation"/>
    <property type="evidence" value="ECO:0007669"/>
    <property type="project" value="InterPro"/>
</dbReference>
<reference evidence="9 10" key="1">
    <citation type="submission" date="2020-08" db="EMBL/GenBank/DDBJ databases">
        <title>Plant Genome Project.</title>
        <authorList>
            <person name="Zhang R.-G."/>
        </authorList>
    </citation>
    <scope>NUCLEOTIDE SEQUENCE [LARGE SCALE GENOMIC DNA]</scope>
    <source>
        <tissue evidence="9">Rhizome</tissue>
    </source>
</reference>
<dbReference type="PANTHER" id="PTHR19302:SF33">
    <property type="entry name" value="GAMMA-TUBULIN COMPLEX COMPONENT 5"/>
    <property type="match status" value="1"/>
</dbReference>
<dbReference type="Proteomes" id="UP000734854">
    <property type="component" value="Unassembled WGS sequence"/>
</dbReference>
<organism evidence="9 10">
    <name type="scientific">Zingiber officinale</name>
    <name type="common">Ginger</name>
    <name type="synonym">Amomum zingiber</name>
    <dbReference type="NCBI Taxonomy" id="94328"/>
    <lineage>
        <taxon>Eukaryota</taxon>
        <taxon>Viridiplantae</taxon>
        <taxon>Streptophyta</taxon>
        <taxon>Embryophyta</taxon>
        <taxon>Tracheophyta</taxon>
        <taxon>Spermatophyta</taxon>
        <taxon>Magnoliopsida</taxon>
        <taxon>Liliopsida</taxon>
        <taxon>Zingiberales</taxon>
        <taxon>Zingiberaceae</taxon>
        <taxon>Zingiber</taxon>
    </lineage>
</organism>
<evidence type="ECO:0008006" key="11">
    <source>
        <dbReference type="Google" id="ProtNLM"/>
    </source>
</evidence>
<dbReference type="Pfam" id="PF04130">
    <property type="entry name" value="GCP_C_terminal"/>
    <property type="match status" value="1"/>
</dbReference>